<gene>
    <name evidence="2" type="ORF">SAMN04487861_10846</name>
</gene>
<keyword evidence="1" id="KW-0472">Membrane</keyword>
<organism evidence="2 3">
    <name type="scientific">Selenomonas ruminantium</name>
    <dbReference type="NCBI Taxonomy" id="971"/>
    <lineage>
        <taxon>Bacteria</taxon>
        <taxon>Bacillati</taxon>
        <taxon>Bacillota</taxon>
        <taxon>Negativicutes</taxon>
        <taxon>Selenomonadales</taxon>
        <taxon>Selenomonadaceae</taxon>
        <taxon>Selenomonas</taxon>
    </lineage>
</organism>
<keyword evidence="1" id="KW-0812">Transmembrane</keyword>
<keyword evidence="1" id="KW-1133">Transmembrane helix</keyword>
<accession>A0A1I3DXD4</accession>
<feature type="transmembrane region" description="Helical" evidence="1">
    <location>
        <begin position="20"/>
        <end position="38"/>
    </location>
</feature>
<dbReference type="AlphaFoldDB" id="A0A1I3DXD4"/>
<reference evidence="2 3" key="1">
    <citation type="submission" date="2016-10" db="EMBL/GenBank/DDBJ databases">
        <authorList>
            <person name="de Groot N.N."/>
        </authorList>
    </citation>
    <scope>NUCLEOTIDE SEQUENCE [LARGE SCALE GENOMIC DNA]</scope>
    <source>
        <strain evidence="2 3">Z108</strain>
    </source>
</reference>
<dbReference type="RefSeq" id="WP_075442834.1">
    <property type="nucleotide sequence ID" value="NZ_FOQK01000008.1"/>
</dbReference>
<dbReference type="Proteomes" id="UP000183639">
    <property type="component" value="Unassembled WGS sequence"/>
</dbReference>
<protein>
    <submittedName>
        <fullName evidence="2">Pilus assembly protein Flp/PilA</fullName>
    </submittedName>
</protein>
<dbReference type="EMBL" id="FOQK01000008">
    <property type="protein sequence ID" value="SFH91400.1"/>
    <property type="molecule type" value="Genomic_DNA"/>
</dbReference>
<sequence length="60" mass="6357">MMEILEYLKVRYASEKGQGIMEYALILAFVVVVAAAIGSGGDLQTKVKAVFTSLSGLFGA</sequence>
<evidence type="ECO:0000313" key="3">
    <source>
        <dbReference type="Proteomes" id="UP000183639"/>
    </source>
</evidence>
<name>A0A1I3DXD4_SELRU</name>
<evidence type="ECO:0000313" key="2">
    <source>
        <dbReference type="EMBL" id="SFH91400.1"/>
    </source>
</evidence>
<proteinExistence type="predicted"/>
<evidence type="ECO:0000256" key="1">
    <source>
        <dbReference type="SAM" id="Phobius"/>
    </source>
</evidence>